<name>A0A8C7EEF2_NOTPE</name>
<dbReference type="Ensembl" id="ENSNPET00000014494.1">
    <property type="protein sequence ID" value="ENSNPEP00000014151.1"/>
    <property type="gene ID" value="ENSNPEG00000010586.1"/>
</dbReference>
<evidence type="ECO:0000256" key="2">
    <source>
        <dbReference type="SAM" id="SignalP"/>
    </source>
</evidence>
<feature type="signal peptide" evidence="2">
    <location>
        <begin position="1"/>
        <end position="17"/>
    </location>
</feature>
<feature type="region of interest" description="Disordered" evidence="1">
    <location>
        <begin position="48"/>
        <end position="73"/>
    </location>
</feature>
<organism evidence="3 4">
    <name type="scientific">Nothoprocta perdicaria</name>
    <name type="common">Chilean tinamou</name>
    <name type="synonym">Crypturus perdicarius</name>
    <dbReference type="NCBI Taxonomy" id="30464"/>
    <lineage>
        <taxon>Eukaryota</taxon>
        <taxon>Metazoa</taxon>
        <taxon>Chordata</taxon>
        <taxon>Craniata</taxon>
        <taxon>Vertebrata</taxon>
        <taxon>Euteleostomi</taxon>
        <taxon>Archelosauria</taxon>
        <taxon>Archosauria</taxon>
        <taxon>Dinosauria</taxon>
        <taxon>Saurischia</taxon>
        <taxon>Theropoda</taxon>
        <taxon>Coelurosauria</taxon>
        <taxon>Aves</taxon>
        <taxon>Palaeognathae</taxon>
        <taxon>Tinamiformes</taxon>
        <taxon>Tinamidae</taxon>
        <taxon>Nothoprocta</taxon>
    </lineage>
</organism>
<dbReference type="AlphaFoldDB" id="A0A8C7EEF2"/>
<accession>A0A8C7EEF2</accession>
<evidence type="ECO:0000313" key="3">
    <source>
        <dbReference type="Ensembl" id="ENSNPEP00000014151.1"/>
    </source>
</evidence>
<feature type="chain" id="PRO_5034352371" evidence="2">
    <location>
        <begin position="18"/>
        <end position="135"/>
    </location>
</feature>
<dbReference type="PANTHER" id="PTHR36468:SF1">
    <property type="entry name" value="SPERMATOGENESIS-ASSOCIATED PROTEIN 19, MITOCHONDRIAL"/>
    <property type="match status" value="1"/>
</dbReference>
<dbReference type="GO" id="GO:0097225">
    <property type="term" value="C:sperm midpiece"/>
    <property type="evidence" value="ECO:0007669"/>
    <property type="project" value="TreeGrafter"/>
</dbReference>
<dbReference type="InterPro" id="IPR028219">
    <property type="entry name" value="SPATA19"/>
</dbReference>
<protein>
    <submittedName>
        <fullName evidence="3">Uncharacterized protein</fullName>
    </submittedName>
</protein>
<evidence type="ECO:0000256" key="1">
    <source>
        <dbReference type="SAM" id="MobiDB-lite"/>
    </source>
</evidence>
<keyword evidence="4" id="KW-1185">Reference proteome</keyword>
<sequence length="135" mass="14654">MIVATWLAFLLARERSGAPFPTERGQDIPVVEMETVSVLEHWLRKVSAARSERQSRKGSSVPPSPRASRGRSRLVRGRLSRLDLRVGPSVCLSVRPSVHPSIHPILGGEEASGCGGGTWALQQHLQGSQDVLGEN</sequence>
<proteinExistence type="predicted"/>
<reference evidence="3" key="1">
    <citation type="submission" date="2025-08" db="UniProtKB">
        <authorList>
            <consortium name="Ensembl"/>
        </authorList>
    </citation>
    <scope>IDENTIFICATION</scope>
</reference>
<keyword evidence="2" id="KW-0732">Signal</keyword>
<reference evidence="3" key="2">
    <citation type="submission" date="2025-09" db="UniProtKB">
        <authorList>
            <consortium name="Ensembl"/>
        </authorList>
    </citation>
    <scope>IDENTIFICATION</scope>
</reference>
<evidence type="ECO:0000313" key="4">
    <source>
        <dbReference type="Proteomes" id="UP000694420"/>
    </source>
</evidence>
<dbReference type="Proteomes" id="UP000694420">
    <property type="component" value="Unplaced"/>
</dbReference>
<dbReference type="PANTHER" id="PTHR36468">
    <property type="entry name" value="SPERMATOGENESIS-ASSOCIATED PROTEIN 19, MITOCHONDRIAL"/>
    <property type="match status" value="1"/>
</dbReference>